<name>A0ABN9WPV6_9DINO</name>
<keyword evidence="1" id="KW-0812">Transmembrane</keyword>
<keyword evidence="4" id="KW-1185">Reference proteome</keyword>
<keyword evidence="2" id="KW-0732">Signal</keyword>
<feature type="signal peptide" evidence="2">
    <location>
        <begin position="1"/>
        <end position="20"/>
    </location>
</feature>
<feature type="transmembrane region" description="Helical" evidence="1">
    <location>
        <begin position="97"/>
        <end position="118"/>
    </location>
</feature>
<reference evidence="3" key="1">
    <citation type="submission" date="2023-10" db="EMBL/GenBank/DDBJ databases">
        <authorList>
            <person name="Chen Y."/>
            <person name="Shah S."/>
            <person name="Dougan E. K."/>
            <person name="Thang M."/>
            <person name="Chan C."/>
        </authorList>
    </citation>
    <scope>NUCLEOTIDE SEQUENCE [LARGE SCALE GENOMIC DNA]</scope>
</reference>
<comment type="caution">
    <text evidence="3">The sequence shown here is derived from an EMBL/GenBank/DDBJ whole genome shotgun (WGS) entry which is preliminary data.</text>
</comment>
<dbReference type="EMBL" id="CAUYUJ010019123">
    <property type="protein sequence ID" value="CAK0888719.1"/>
    <property type="molecule type" value="Genomic_DNA"/>
</dbReference>
<dbReference type="Proteomes" id="UP001189429">
    <property type="component" value="Unassembled WGS sequence"/>
</dbReference>
<keyword evidence="1" id="KW-1133">Transmembrane helix</keyword>
<protein>
    <submittedName>
        <fullName evidence="3">Uncharacterized protein</fullName>
    </submittedName>
</protein>
<evidence type="ECO:0000313" key="4">
    <source>
        <dbReference type="Proteomes" id="UP001189429"/>
    </source>
</evidence>
<feature type="transmembrane region" description="Helical" evidence="1">
    <location>
        <begin position="197"/>
        <end position="217"/>
    </location>
</feature>
<evidence type="ECO:0000313" key="3">
    <source>
        <dbReference type="EMBL" id="CAK0888719.1"/>
    </source>
</evidence>
<gene>
    <name evidence="3" type="ORF">PCOR1329_LOCUS69457</name>
</gene>
<proteinExistence type="predicted"/>
<evidence type="ECO:0000256" key="2">
    <source>
        <dbReference type="SAM" id="SignalP"/>
    </source>
</evidence>
<feature type="non-terminal residue" evidence="3">
    <location>
        <position position="685"/>
    </location>
</feature>
<sequence>MSVRVAFWCALFGFPIYSQANYELFYGSQLCSPSQLGRWVVGPNGTGIVPHEGSASTPWRPEKDVWCGYLPGMYASYWPNVIQMIIYTVYPTSGNTIMFAWQGVGGTWLAVVNIYILMGVWPRGAMDAGYIPWVAWLDCLGLTFLFLISKMSTNAIKFGLSWHLFFMMGYMNPNTGPHIGELHTGIPGVQWDSEPTAVLFTTYTGSLLAVLATLFPWPMLNITRVDEDTKTVVSSLDNIWEDAISYFCGGRHAAKRLQIASKIANLTNNISTVSGDLEASWWETLDLCGFKHKRALYAELDAELDQLHQVLYAMKACILEAGFGKTHEAFMDKSMRRAAENLKLATMRLLYHCAESCRDGKVDENELKQIVQCVGEIKHCQMLMLLEYDHKLSAAYGQELNSSNPLSDEPFCNCTIFVYSLSVFAWRVSAFAEGHLEKDGSRKRGSVVRNMFGWLHESSGEADAEHRNFAIRNTMSVTLCFVMGFYLRGSVFQTGYNATMATTLALLISRYAGTTFERNTKRLIGVALGKVLPILIMGLVNRLECNSTLQILAHVLAICLYRTVADLITFEYMYFTSYQWDYVGLCAAAFGCTFFFTTCIQGGDADGQIKSNYVEIGQVILAIGVQITIDTLMKSKDTRQIATVYTHDLGQALQRGFREYFSGCDLSLSKYYSRRFALTAARPPV</sequence>
<organism evidence="3 4">
    <name type="scientific">Prorocentrum cordatum</name>
    <dbReference type="NCBI Taxonomy" id="2364126"/>
    <lineage>
        <taxon>Eukaryota</taxon>
        <taxon>Sar</taxon>
        <taxon>Alveolata</taxon>
        <taxon>Dinophyceae</taxon>
        <taxon>Prorocentrales</taxon>
        <taxon>Prorocentraceae</taxon>
        <taxon>Prorocentrum</taxon>
    </lineage>
</organism>
<feature type="transmembrane region" description="Helical" evidence="1">
    <location>
        <begin position="69"/>
        <end position="90"/>
    </location>
</feature>
<keyword evidence="1" id="KW-0472">Membrane</keyword>
<accession>A0ABN9WPV6</accession>
<feature type="transmembrane region" description="Helical" evidence="1">
    <location>
        <begin position="130"/>
        <end position="148"/>
    </location>
</feature>
<feature type="chain" id="PRO_5045746068" evidence="2">
    <location>
        <begin position="21"/>
        <end position="685"/>
    </location>
</feature>
<evidence type="ECO:0000256" key="1">
    <source>
        <dbReference type="SAM" id="Phobius"/>
    </source>
</evidence>